<proteinExistence type="predicted"/>
<dbReference type="AlphaFoldDB" id="A0A0E9XD58"/>
<sequence>MNQTYFTIEQSVTSYGQQEFIYIYTQRKQRRKQ</sequence>
<organism evidence="1">
    <name type="scientific">Anguilla anguilla</name>
    <name type="common">European freshwater eel</name>
    <name type="synonym">Muraena anguilla</name>
    <dbReference type="NCBI Taxonomy" id="7936"/>
    <lineage>
        <taxon>Eukaryota</taxon>
        <taxon>Metazoa</taxon>
        <taxon>Chordata</taxon>
        <taxon>Craniata</taxon>
        <taxon>Vertebrata</taxon>
        <taxon>Euteleostomi</taxon>
        <taxon>Actinopterygii</taxon>
        <taxon>Neopterygii</taxon>
        <taxon>Teleostei</taxon>
        <taxon>Anguilliformes</taxon>
        <taxon>Anguillidae</taxon>
        <taxon>Anguilla</taxon>
    </lineage>
</organism>
<protein>
    <submittedName>
        <fullName evidence="1">Uncharacterized protein</fullName>
    </submittedName>
</protein>
<accession>A0A0E9XD58</accession>
<evidence type="ECO:0000313" key="1">
    <source>
        <dbReference type="EMBL" id="JAI00590.1"/>
    </source>
</evidence>
<reference evidence="1" key="1">
    <citation type="submission" date="2014-11" db="EMBL/GenBank/DDBJ databases">
        <authorList>
            <person name="Amaro Gonzalez C."/>
        </authorList>
    </citation>
    <scope>NUCLEOTIDE SEQUENCE</scope>
</reference>
<dbReference type="EMBL" id="GBXM01007988">
    <property type="protein sequence ID" value="JAI00590.1"/>
    <property type="molecule type" value="Transcribed_RNA"/>
</dbReference>
<name>A0A0E9XD58_ANGAN</name>
<reference evidence="1" key="2">
    <citation type="journal article" date="2015" name="Fish Shellfish Immunol.">
        <title>Early steps in the European eel (Anguilla anguilla)-Vibrio vulnificus interaction in the gills: Role of the RtxA13 toxin.</title>
        <authorList>
            <person name="Callol A."/>
            <person name="Pajuelo D."/>
            <person name="Ebbesson L."/>
            <person name="Teles M."/>
            <person name="MacKenzie S."/>
            <person name="Amaro C."/>
        </authorList>
    </citation>
    <scope>NUCLEOTIDE SEQUENCE</scope>
</reference>